<evidence type="ECO:0000256" key="1">
    <source>
        <dbReference type="SAM" id="MobiDB-lite"/>
    </source>
</evidence>
<name>A0A6F7Q9G8_HAECO</name>
<sequence>MVDGRLQHITIGEALNNFVKLDIISVHGTRYLISSHTSGKVSSVRKEKSRRQHPTLGNTTGNLTYRRELAPDPYLIRASGEEGFNPANNQWINPKYFQLVNQFFMRYPIESLGEVEINYMNSFSGVKGSGPIVERTKKGSFR</sequence>
<evidence type="ECO:0000313" key="3">
    <source>
        <dbReference type="WBParaSite" id="HCON_00073410-00001"/>
    </source>
</evidence>
<dbReference type="WBParaSite" id="HCON_00190540-00001">
    <property type="protein sequence ID" value="HCON_00190540-00001"/>
    <property type="gene ID" value="HCON_00190540"/>
</dbReference>
<keyword evidence="2" id="KW-1185">Reference proteome</keyword>
<organism evidence="2 4">
    <name type="scientific">Haemonchus contortus</name>
    <name type="common">Barber pole worm</name>
    <dbReference type="NCBI Taxonomy" id="6289"/>
    <lineage>
        <taxon>Eukaryota</taxon>
        <taxon>Metazoa</taxon>
        <taxon>Ecdysozoa</taxon>
        <taxon>Nematoda</taxon>
        <taxon>Chromadorea</taxon>
        <taxon>Rhabditida</taxon>
        <taxon>Rhabditina</taxon>
        <taxon>Rhabditomorpha</taxon>
        <taxon>Strongyloidea</taxon>
        <taxon>Trichostrongylidae</taxon>
        <taxon>Haemonchus</taxon>
    </lineage>
</organism>
<dbReference type="AlphaFoldDB" id="A0A6F7Q9G8"/>
<reference evidence="3 4" key="1">
    <citation type="submission" date="2020-12" db="UniProtKB">
        <authorList>
            <consortium name="WormBaseParasite"/>
        </authorList>
    </citation>
    <scope>IDENTIFICATION</scope>
    <source>
        <strain evidence="3 4">MHco3</strain>
    </source>
</reference>
<evidence type="ECO:0000313" key="4">
    <source>
        <dbReference type="WBParaSite" id="HCON_00190540-00001"/>
    </source>
</evidence>
<protein>
    <submittedName>
        <fullName evidence="3 4">TonB-dependent receptor</fullName>
    </submittedName>
</protein>
<dbReference type="Proteomes" id="UP000025227">
    <property type="component" value="Unplaced"/>
</dbReference>
<feature type="region of interest" description="Disordered" evidence="1">
    <location>
        <begin position="42"/>
        <end position="62"/>
    </location>
</feature>
<proteinExistence type="predicted"/>
<accession>A0A6F7Q9G8</accession>
<dbReference type="WBParaSite" id="HCON_00073410-00001">
    <property type="protein sequence ID" value="HCON_00073410-00001"/>
    <property type="gene ID" value="HCON_00073410"/>
</dbReference>
<evidence type="ECO:0000313" key="2">
    <source>
        <dbReference type="Proteomes" id="UP000025227"/>
    </source>
</evidence>